<dbReference type="GO" id="GO:0003676">
    <property type="term" value="F:nucleic acid binding"/>
    <property type="evidence" value="ECO:0007669"/>
    <property type="project" value="InterPro"/>
</dbReference>
<evidence type="ECO:0000256" key="2">
    <source>
        <dbReference type="SAM" id="MobiDB-lite"/>
    </source>
</evidence>
<feature type="region of interest" description="Disordered" evidence="2">
    <location>
        <begin position="713"/>
        <end position="755"/>
    </location>
</feature>
<dbReference type="Proteomes" id="UP000821837">
    <property type="component" value="Chromosome 1"/>
</dbReference>
<dbReference type="PROSITE" id="PS50158">
    <property type="entry name" value="ZF_CCHC"/>
    <property type="match status" value="1"/>
</dbReference>
<dbReference type="VEuPathDB" id="VectorBase:RSAN_029781"/>
<feature type="compositionally biased region" description="Low complexity" evidence="2">
    <location>
        <begin position="1"/>
        <end position="28"/>
    </location>
</feature>
<dbReference type="AlphaFoldDB" id="A0A9D4TBQ6"/>
<keyword evidence="1" id="KW-0863">Zinc-finger</keyword>
<dbReference type="EMBL" id="JABSTV010001245">
    <property type="protein sequence ID" value="KAH7984534.1"/>
    <property type="molecule type" value="Genomic_DNA"/>
</dbReference>
<feature type="domain" description="CCHC-type" evidence="3">
    <location>
        <begin position="216"/>
        <end position="230"/>
    </location>
</feature>
<evidence type="ECO:0000313" key="4">
    <source>
        <dbReference type="EMBL" id="KAH7984534.1"/>
    </source>
</evidence>
<feature type="region of interest" description="Disordered" evidence="2">
    <location>
        <begin position="642"/>
        <end position="671"/>
    </location>
</feature>
<keyword evidence="5" id="KW-1185">Reference proteome</keyword>
<comment type="caution">
    <text evidence="4">The sequence shown here is derived from an EMBL/GenBank/DDBJ whole genome shotgun (WGS) entry which is preliminary data.</text>
</comment>
<dbReference type="InterPro" id="IPR036691">
    <property type="entry name" value="Endo/exonu/phosph_ase_sf"/>
</dbReference>
<protein>
    <recommendedName>
        <fullName evidence="3">CCHC-type domain-containing protein</fullName>
    </recommendedName>
</protein>
<feature type="compositionally biased region" description="Low complexity" evidence="2">
    <location>
        <begin position="340"/>
        <end position="351"/>
    </location>
</feature>
<feature type="region of interest" description="Disordered" evidence="2">
    <location>
        <begin position="1"/>
        <end position="52"/>
    </location>
</feature>
<reference evidence="4" key="1">
    <citation type="journal article" date="2020" name="Cell">
        <title>Large-Scale Comparative Analyses of Tick Genomes Elucidate Their Genetic Diversity and Vector Capacities.</title>
        <authorList>
            <consortium name="Tick Genome and Microbiome Consortium (TIGMIC)"/>
            <person name="Jia N."/>
            <person name="Wang J."/>
            <person name="Shi W."/>
            <person name="Du L."/>
            <person name="Sun Y."/>
            <person name="Zhan W."/>
            <person name="Jiang J.F."/>
            <person name="Wang Q."/>
            <person name="Zhang B."/>
            <person name="Ji P."/>
            <person name="Bell-Sakyi L."/>
            <person name="Cui X.M."/>
            <person name="Yuan T.T."/>
            <person name="Jiang B.G."/>
            <person name="Yang W.F."/>
            <person name="Lam T.T."/>
            <person name="Chang Q.C."/>
            <person name="Ding S.J."/>
            <person name="Wang X.J."/>
            <person name="Zhu J.G."/>
            <person name="Ruan X.D."/>
            <person name="Zhao L."/>
            <person name="Wei J.T."/>
            <person name="Ye R.Z."/>
            <person name="Que T.C."/>
            <person name="Du C.H."/>
            <person name="Zhou Y.H."/>
            <person name="Cheng J.X."/>
            <person name="Dai P.F."/>
            <person name="Guo W.B."/>
            <person name="Han X.H."/>
            <person name="Huang E.J."/>
            <person name="Li L.F."/>
            <person name="Wei W."/>
            <person name="Gao Y.C."/>
            <person name="Liu J.Z."/>
            <person name="Shao H.Z."/>
            <person name="Wang X."/>
            <person name="Wang C.C."/>
            <person name="Yang T.C."/>
            <person name="Huo Q.B."/>
            <person name="Li W."/>
            <person name="Chen H.Y."/>
            <person name="Chen S.E."/>
            <person name="Zhou L.G."/>
            <person name="Ni X.B."/>
            <person name="Tian J.H."/>
            <person name="Sheng Y."/>
            <person name="Liu T."/>
            <person name="Pan Y.S."/>
            <person name="Xia L.Y."/>
            <person name="Li J."/>
            <person name="Zhao F."/>
            <person name="Cao W.C."/>
        </authorList>
    </citation>
    <scope>NUCLEOTIDE SEQUENCE</scope>
    <source>
        <strain evidence="4">Rsan-2018</strain>
    </source>
</reference>
<dbReference type="InterPro" id="IPR001878">
    <property type="entry name" value="Znf_CCHC"/>
</dbReference>
<dbReference type="GO" id="GO:0008270">
    <property type="term" value="F:zinc ion binding"/>
    <property type="evidence" value="ECO:0007669"/>
    <property type="project" value="UniProtKB-KW"/>
</dbReference>
<feature type="region of interest" description="Disordered" evidence="2">
    <location>
        <begin position="320"/>
        <end position="351"/>
    </location>
</feature>
<accession>A0A9D4TBQ6</accession>
<keyword evidence="1" id="KW-0479">Metal-binding</keyword>
<evidence type="ECO:0000313" key="5">
    <source>
        <dbReference type="Proteomes" id="UP000821837"/>
    </source>
</evidence>
<proteinExistence type="predicted"/>
<name>A0A9D4TBQ6_RHISA</name>
<evidence type="ECO:0000256" key="1">
    <source>
        <dbReference type="PROSITE-ProRule" id="PRU00047"/>
    </source>
</evidence>
<reference evidence="4" key="2">
    <citation type="submission" date="2021-09" db="EMBL/GenBank/DDBJ databases">
        <authorList>
            <person name="Jia N."/>
            <person name="Wang J."/>
            <person name="Shi W."/>
            <person name="Du L."/>
            <person name="Sun Y."/>
            <person name="Zhan W."/>
            <person name="Jiang J."/>
            <person name="Wang Q."/>
            <person name="Zhang B."/>
            <person name="Ji P."/>
            <person name="Sakyi L.B."/>
            <person name="Cui X."/>
            <person name="Yuan T."/>
            <person name="Jiang B."/>
            <person name="Yang W."/>
            <person name="Lam T.T.-Y."/>
            <person name="Chang Q."/>
            <person name="Ding S."/>
            <person name="Wang X."/>
            <person name="Zhu J."/>
            <person name="Ruan X."/>
            <person name="Zhao L."/>
            <person name="Wei J."/>
            <person name="Que T."/>
            <person name="Du C."/>
            <person name="Cheng J."/>
            <person name="Dai P."/>
            <person name="Han X."/>
            <person name="Huang E."/>
            <person name="Gao Y."/>
            <person name="Liu J."/>
            <person name="Shao H."/>
            <person name="Ye R."/>
            <person name="Li L."/>
            <person name="Wei W."/>
            <person name="Wang X."/>
            <person name="Wang C."/>
            <person name="Huo Q."/>
            <person name="Li W."/>
            <person name="Guo W."/>
            <person name="Chen H."/>
            <person name="Chen S."/>
            <person name="Zhou L."/>
            <person name="Zhou L."/>
            <person name="Ni X."/>
            <person name="Tian J."/>
            <person name="Zhou Y."/>
            <person name="Sheng Y."/>
            <person name="Liu T."/>
            <person name="Pan Y."/>
            <person name="Xia L."/>
            <person name="Li J."/>
            <person name="Zhao F."/>
            <person name="Cao W."/>
        </authorList>
    </citation>
    <scope>NUCLEOTIDE SEQUENCE</scope>
    <source>
        <strain evidence="4">Rsan-2018</strain>
        <tissue evidence="4">Larvae</tissue>
    </source>
</reference>
<sequence length="755" mass="80528">MASPPEATTTSPTIEPAAKPPAMAAIVADESAGLEATTENMDDESAPPPHSAAFLKAPAPSLPEDEVTFQVVKSRAAQRRARRIDSAALPVNPEVMGTVLFRPSAPGGSFRGLPCLTLAEALSGRPGVADIRVNHKRNIVAADVTSRDRLPVAAREPADRRTSTGLLHGVDGEPAGDSLLPAIQSPVPVLSASREGRTVSLRFEGRVPPEQVSLLRCRQCGRFGHVKESCSWPNSCIRCGRPHPKDWECQRPRCVKCSGAHPANTPACPRWQQERRAATIMASSTTALSRRVVRAAVREETRTDRDLVRVAPSYASILQGVSKPAAPTPRASHRPPPAAAPTGPSAPQSAAHGPAASAVVFSARARTPAANAVVLPAAVPARPGLAVSTENQEAVNHMVRTVLMAMQFACTQVSAAHQLHAIYQQADEPRVAVYVRRELPHVVVDVAWGPLECCAVTVRLWGVHTTVASVYIRPRPPCDATMLTRLTPRLGRHYLLCGKPQQLSSREGPNGCRPQAGAPGPQHRVLHTYPAARQGVPNCHSVTLATPGVCYGWATAADSWGSDHLPIHVTPVGGEVPRSWRCEVADWRIYRQHLDDPMGHRDFFGAMARAAEAATIVTTVTVNQSGRGDGQNERTFVEAAAQSSTALTLPAEGTPTSAGGRDDRASGAPLARAREVPRPGEYLGLSSLGHRCGNFLLQSLTKELPAFRKVIIPPGPQVRSRPSAGSPSLHTSSMQPWHGQSVAVPREPTALPTRY</sequence>
<dbReference type="SUPFAM" id="SSF56219">
    <property type="entry name" value="DNase I-like"/>
    <property type="match status" value="1"/>
</dbReference>
<gene>
    <name evidence="4" type="ORF">HPB52_022232</name>
</gene>
<evidence type="ECO:0000259" key="3">
    <source>
        <dbReference type="PROSITE" id="PS50158"/>
    </source>
</evidence>
<feature type="compositionally biased region" description="Polar residues" evidence="2">
    <location>
        <begin position="723"/>
        <end position="735"/>
    </location>
</feature>
<organism evidence="4 5">
    <name type="scientific">Rhipicephalus sanguineus</name>
    <name type="common">Brown dog tick</name>
    <name type="synonym">Ixodes sanguineus</name>
    <dbReference type="NCBI Taxonomy" id="34632"/>
    <lineage>
        <taxon>Eukaryota</taxon>
        <taxon>Metazoa</taxon>
        <taxon>Ecdysozoa</taxon>
        <taxon>Arthropoda</taxon>
        <taxon>Chelicerata</taxon>
        <taxon>Arachnida</taxon>
        <taxon>Acari</taxon>
        <taxon>Parasitiformes</taxon>
        <taxon>Ixodida</taxon>
        <taxon>Ixodoidea</taxon>
        <taxon>Ixodidae</taxon>
        <taxon>Rhipicephalinae</taxon>
        <taxon>Rhipicephalus</taxon>
        <taxon>Rhipicephalus</taxon>
    </lineage>
</organism>
<keyword evidence="1" id="KW-0862">Zinc</keyword>